<accession>A0A2S7BYC3</accession>
<gene>
    <name evidence="1" type="ORF">XdyCFBP7245_18850</name>
</gene>
<reference evidence="1 2" key="1">
    <citation type="submission" date="2016-08" db="EMBL/GenBank/DDBJ databases">
        <authorList>
            <person name="Seilhamer J.J."/>
        </authorList>
    </citation>
    <scope>NUCLEOTIDE SEQUENCE [LARGE SCALE GENOMIC DNA]</scope>
    <source>
        <strain evidence="1 2">CFBP7245</strain>
    </source>
</reference>
<dbReference type="InterPro" id="IPR012337">
    <property type="entry name" value="RNaseH-like_sf"/>
</dbReference>
<dbReference type="PANTHER" id="PTHR46889">
    <property type="entry name" value="TRANSPOSASE INSF FOR INSERTION SEQUENCE IS3B-RELATED"/>
    <property type="match status" value="1"/>
</dbReference>
<dbReference type="AlphaFoldDB" id="A0A2S7BYC3"/>
<evidence type="ECO:0008006" key="3">
    <source>
        <dbReference type="Google" id="ProtNLM"/>
    </source>
</evidence>
<dbReference type="Proteomes" id="UP000238908">
    <property type="component" value="Unassembled WGS sequence"/>
</dbReference>
<dbReference type="SUPFAM" id="SSF53098">
    <property type="entry name" value="Ribonuclease H-like"/>
    <property type="match status" value="1"/>
</dbReference>
<organism evidence="1 2">
    <name type="scientific">Xanthomonas dyei</name>
    <dbReference type="NCBI Taxonomy" id="743699"/>
    <lineage>
        <taxon>Bacteria</taxon>
        <taxon>Pseudomonadati</taxon>
        <taxon>Pseudomonadota</taxon>
        <taxon>Gammaproteobacteria</taxon>
        <taxon>Lysobacterales</taxon>
        <taxon>Lysobacteraceae</taxon>
        <taxon>Xanthomonas</taxon>
    </lineage>
</organism>
<dbReference type="InterPro" id="IPR036397">
    <property type="entry name" value="RNaseH_sf"/>
</dbReference>
<proteinExistence type="predicted"/>
<dbReference type="InterPro" id="IPR050900">
    <property type="entry name" value="Transposase_IS3/IS150/IS904"/>
</dbReference>
<comment type="caution">
    <text evidence="1">The sequence shown here is derived from an EMBL/GenBank/DDBJ whole genome shotgun (WGS) entry which is preliminary data.</text>
</comment>
<dbReference type="PANTHER" id="PTHR46889:SF4">
    <property type="entry name" value="TRANSPOSASE INSO FOR INSERTION SEQUENCE ELEMENT IS911B-RELATED"/>
    <property type="match status" value="1"/>
</dbReference>
<dbReference type="Gene3D" id="3.30.420.10">
    <property type="entry name" value="Ribonuclease H-like superfamily/Ribonuclease H"/>
    <property type="match status" value="1"/>
</dbReference>
<sequence length="97" mass="10892">MDGSILRGVDSGPGDAIAYAYRAVLQALMIAVWRRKSPAGLLVHSDQSKQFTGHDWQDFLKAQGLVSSMSLRGNCHDNAFAESFFLLLKRKRIKRRI</sequence>
<dbReference type="GO" id="GO:0003676">
    <property type="term" value="F:nucleic acid binding"/>
    <property type="evidence" value="ECO:0007669"/>
    <property type="project" value="InterPro"/>
</dbReference>
<evidence type="ECO:0000313" key="1">
    <source>
        <dbReference type="EMBL" id="PPU54319.1"/>
    </source>
</evidence>
<evidence type="ECO:0000313" key="2">
    <source>
        <dbReference type="Proteomes" id="UP000238908"/>
    </source>
</evidence>
<dbReference type="EMBL" id="MDEE01000037">
    <property type="protein sequence ID" value="PPU54319.1"/>
    <property type="molecule type" value="Genomic_DNA"/>
</dbReference>
<protein>
    <recommendedName>
        <fullName evidence="3">Integrase catalytic domain-containing protein</fullName>
    </recommendedName>
</protein>
<name>A0A2S7BYC3_9XANT</name>